<evidence type="ECO:0000313" key="2">
    <source>
        <dbReference type="Proteomes" id="UP000007468"/>
    </source>
</evidence>
<dbReference type="RefSeq" id="WP_014262091.1">
    <property type="nucleotide sequence ID" value="NC_016630.1"/>
</dbReference>
<dbReference type="KEGG" id="faa:HMPREF0389_00213"/>
<protein>
    <recommendedName>
        <fullName evidence="3">CRISPR-associated protein, Csn2 family</fullName>
    </recommendedName>
</protein>
<dbReference type="eggNOG" id="ENOG5030VU9">
    <property type="taxonomic scope" value="Bacteria"/>
</dbReference>
<dbReference type="Pfam" id="PF09711">
    <property type="entry name" value="Cas_Csn2"/>
    <property type="match status" value="1"/>
</dbReference>
<evidence type="ECO:0000313" key="1">
    <source>
        <dbReference type="EMBL" id="EFE28298.1"/>
    </source>
</evidence>
<dbReference type="Gene3D" id="3.40.50.11940">
    <property type="match status" value="1"/>
</dbReference>
<dbReference type="NCBIfam" id="TIGR01866">
    <property type="entry name" value="cas_Csn2"/>
    <property type="match status" value="1"/>
</dbReference>
<sequence>MNLVYYDLNMDIELEEERLNFLVIENPVKLEDFVLSIHSAKQKITEDVSIFEKFEKINFAKQVDILFSPMSISYHTKEIQKKLLEYVLEKVQDSYLAEDFIDISGSLVSLCSKIYLELEYDIEYLDYVEVEDILKLMDIRLKEEEGRFVERLIDYSKTMFELLHKNIFILVGCSGFLTKIDFEYLRQHQFSQKILFLFVESHQIDLESPKKQTIIDIDLCEI</sequence>
<name>D6GRK7_FILAD</name>
<reference evidence="2" key="1">
    <citation type="submission" date="2010-12" db="EMBL/GenBank/DDBJ databases">
        <title>The genome sequence of Filifactor alocis strain ATCC 35896.</title>
        <authorList>
            <consortium name="The Broad Institute Genome Sequencing Platform"/>
            <person name="Ward D."/>
            <person name="Earl A."/>
            <person name="Feldgarden M."/>
            <person name="Young S.K."/>
            <person name="Gargeya S."/>
            <person name="Zeng Q."/>
            <person name="Alvarado L."/>
            <person name="Berlin A."/>
            <person name="Bochicchio J."/>
            <person name="Chapman S.B."/>
            <person name="Chen Z."/>
            <person name="Freedman E."/>
            <person name="Gellesch M."/>
            <person name="Goldberg J."/>
            <person name="Griggs A."/>
            <person name="Gujja S."/>
            <person name="Heilman E."/>
            <person name="Heiman D."/>
            <person name="Howarth C."/>
            <person name="Mehta T."/>
            <person name="Neiman D."/>
            <person name="Pearson M."/>
            <person name="Roberts A."/>
            <person name="Saif S."/>
            <person name="Shea T."/>
            <person name="Shenoy N."/>
            <person name="Sisk P."/>
            <person name="Stolte C."/>
            <person name="Sykes S."/>
            <person name="White J."/>
            <person name="Yandava C."/>
            <person name="Izard J."/>
            <person name="Blanton J.M."/>
            <person name="Baranova O.V."/>
            <person name="Tanner A.C."/>
            <person name="Dewhirst F.E."/>
            <person name="Haas B."/>
            <person name="Nusbaum C."/>
            <person name="Birren B."/>
        </authorList>
    </citation>
    <scope>NUCLEOTIDE SEQUENCE [LARGE SCALE GENOMIC DNA]</scope>
    <source>
        <strain evidence="2">ATCC 35896 / D40 B5</strain>
    </source>
</reference>
<dbReference type="EMBL" id="CP002390">
    <property type="protein sequence ID" value="EFE28298.1"/>
    <property type="molecule type" value="Genomic_DNA"/>
</dbReference>
<organism evidence="1 2">
    <name type="scientific">Filifactor alocis (strain ATCC 35896 / CCUG 47790 / D40 B5)</name>
    <name type="common">Fusobacterium alocis</name>
    <dbReference type="NCBI Taxonomy" id="546269"/>
    <lineage>
        <taxon>Bacteria</taxon>
        <taxon>Bacillati</taxon>
        <taxon>Bacillota</taxon>
        <taxon>Clostridia</taxon>
        <taxon>Peptostreptococcales</taxon>
        <taxon>Filifactoraceae</taxon>
        <taxon>Filifactor</taxon>
    </lineage>
</organism>
<dbReference type="Proteomes" id="UP000007468">
    <property type="component" value="Chromosome"/>
</dbReference>
<dbReference type="InterPro" id="IPR038600">
    <property type="entry name" value="Csn2_sf"/>
</dbReference>
<dbReference type="OrthoDB" id="1701909at2"/>
<dbReference type="InterPro" id="IPR010146">
    <property type="entry name" value="CRISPR-assoc_prot_Csn2-typ"/>
</dbReference>
<keyword evidence="2" id="KW-1185">Reference proteome</keyword>
<evidence type="ECO:0008006" key="3">
    <source>
        <dbReference type="Google" id="ProtNLM"/>
    </source>
</evidence>
<gene>
    <name evidence="1" type="ordered locus">HMPREF0389_00213</name>
</gene>
<accession>D6GRK7</accession>
<proteinExistence type="predicted"/>
<dbReference type="STRING" id="546269.HMPREF0389_00213"/>
<dbReference type="AlphaFoldDB" id="D6GRK7"/>
<dbReference type="CDD" id="cd09644">
    <property type="entry name" value="Csn2"/>
    <property type="match status" value="1"/>
</dbReference>